<dbReference type="GO" id="GO:0016874">
    <property type="term" value="F:ligase activity"/>
    <property type="evidence" value="ECO:0007669"/>
    <property type="project" value="UniProtKB-KW"/>
</dbReference>
<feature type="transmembrane region" description="Helical" evidence="5">
    <location>
        <begin position="231"/>
        <end position="248"/>
    </location>
</feature>
<feature type="transmembrane region" description="Helical" evidence="5">
    <location>
        <begin position="20"/>
        <end position="39"/>
    </location>
</feature>
<gene>
    <name evidence="7" type="ORF">HZA61_05935</name>
</gene>
<dbReference type="InterPro" id="IPR051533">
    <property type="entry name" value="WaaL-like"/>
</dbReference>
<feature type="transmembrane region" description="Helical" evidence="5">
    <location>
        <begin position="300"/>
        <end position="320"/>
    </location>
</feature>
<dbReference type="Pfam" id="PF04932">
    <property type="entry name" value="Wzy_C"/>
    <property type="match status" value="1"/>
</dbReference>
<feature type="transmembrane region" description="Helical" evidence="5">
    <location>
        <begin position="384"/>
        <end position="410"/>
    </location>
</feature>
<dbReference type="InterPro" id="IPR007016">
    <property type="entry name" value="O-antigen_ligase-rel_domated"/>
</dbReference>
<sequence>MKATLFPARPEHRPSVWGQWFDRAVNALVVIALGVILGSQYLEPNKRLLSVAAAVIVIGIAWRLDMVSGIGVMIMALPYPRGTVFGSTNIALILLLVIIYLLRMSQREVAPPRPTPVDAPIAAFFLTYVVSFYNVESQHDLYFALQNFQLLVGTLIMFYLIVNSVQTEDDVKRLHVFHTASVVGLMLIAIWELNHPGATLVPGWINFENTHGDEFNRHGVRVGATFYDFELLADFCGLNLLFLGFRLAQQKAFYGRVMHVAMMVLVLFILFATVTRGPVVSLSVALVYLVFLMRRHLRIVPMTITLAGGAALLFGMNFFVSTFTRSGNLFERVAGTEMVGWMPETRVGTWTEAWQRMMYHPIIGWGPYYSSQRGLEYWYWPHNLYLYVGNLTGLVGLSFFLWLFWTFWRITKPRVDTPAGDSYLDSYLFMAHVQMAFFAVDQFKIEYLRNNTYQYQVWLMFAMWVAAYRVRRDQLRAQGVRI</sequence>
<proteinExistence type="predicted"/>
<protein>
    <submittedName>
        <fullName evidence="7">O-antigen ligase family protein</fullName>
    </submittedName>
</protein>
<dbReference type="PANTHER" id="PTHR37422:SF13">
    <property type="entry name" value="LIPOPOLYSACCHARIDE BIOSYNTHESIS PROTEIN PA4999-RELATED"/>
    <property type="match status" value="1"/>
</dbReference>
<keyword evidence="2 5" id="KW-0812">Transmembrane</keyword>
<dbReference type="GO" id="GO:0016020">
    <property type="term" value="C:membrane"/>
    <property type="evidence" value="ECO:0007669"/>
    <property type="project" value="UniProtKB-SubCell"/>
</dbReference>
<organism evidence="7 8">
    <name type="scientific">Eiseniibacteriota bacterium</name>
    <dbReference type="NCBI Taxonomy" id="2212470"/>
    <lineage>
        <taxon>Bacteria</taxon>
        <taxon>Candidatus Eiseniibacteriota</taxon>
    </lineage>
</organism>
<feature type="transmembrane region" description="Helical" evidence="5">
    <location>
        <begin position="141"/>
        <end position="162"/>
    </location>
</feature>
<keyword evidence="3 5" id="KW-1133">Transmembrane helix</keyword>
<evidence type="ECO:0000256" key="3">
    <source>
        <dbReference type="ARBA" id="ARBA00022989"/>
    </source>
</evidence>
<comment type="subcellular location">
    <subcellularLocation>
        <location evidence="1">Membrane</location>
        <topology evidence="1">Multi-pass membrane protein</topology>
    </subcellularLocation>
</comment>
<dbReference type="Proteomes" id="UP000696931">
    <property type="component" value="Unassembled WGS sequence"/>
</dbReference>
<keyword evidence="7" id="KW-0436">Ligase</keyword>
<feature type="domain" description="O-antigen ligase-related" evidence="6">
    <location>
        <begin position="262"/>
        <end position="401"/>
    </location>
</feature>
<comment type="caution">
    <text evidence="7">The sequence shown here is derived from an EMBL/GenBank/DDBJ whole genome shotgun (WGS) entry which is preliminary data.</text>
</comment>
<evidence type="ECO:0000259" key="6">
    <source>
        <dbReference type="Pfam" id="PF04932"/>
    </source>
</evidence>
<feature type="transmembrane region" description="Helical" evidence="5">
    <location>
        <begin position="51"/>
        <end position="77"/>
    </location>
</feature>
<feature type="transmembrane region" description="Helical" evidence="5">
    <location>
        <begin position="253"/>
        <end position="271"/>
    </location>
</feature>
<accession>A0A933SAK5</accession>
<evidence type="ECO:0000313" key="7">
    <source>
        <dbReference type="EMBL" id="MBI5169006.1"/>
    </source>
</evidence>
<feature type="transmembrane region" description="Helical" evidence="5">
    <location>
        <begin position="277"/>
        <end position="293"/>
    </location>
</feature>
<dbReference type="EMBL" id="JACRIW010000040">
    <property type="protein sequence ID" value="MBI5169006.1"/>
    <property type="molecule type" value="Genomic_DNA"/>
</dbReference>
<feature type="transmembrane region" description="Helical" evidence="5">
    <location>
        <begin position="83"/>
        <end position="103"/>
    </location>
</feature>
<feature type="transmembrane region" description="Helical" evidence="5">
    <location>
        <begin position="174"/>
        <end position="191"/>
    </location>
</feature>
<feature type="transmembrane region" description="Helical" evidence="5">
    <location>
        <begin position="115"/>
        <end position="135"/>
    </location>
</feature>
<keyword evidence="4 5" id="KW-0472">Membrane</keyword>
<dbReference type="PANTHER" id="PTHR37422">
    <property type="entry name" value="TEICHURONIC ACID BIOSYNTHESIS PROTEIN TUAE"/>
    <property type="match status" value="1"/>
</dbReference>
<evidence type="ECO:0000256" key="2">
    <source>
        <dbReference type="ARBA" id="ARBA00022692"/>
    </source>
</evidence>
<dbReference type="AlphaFoldDB" id="A0A933SAK5"/>
<name>A0A933SAK5_UNCEI</name>
<evidence type="ECO:0000256" key="1">
    <source>
        <dbReference type="ARBA" id="ARBA00004141"/>
    </source>
</evidence>
<reference evidence="7" key="1">
    <citation type="submission" date="2020-07" db="EMBL/GenBank/DDBJ databases">
        <title>Huge and variable diversity of episymbiotic CPR bacteria and DPANN archaea in groundwater ecosystems.</title>
        <authorList>
            <person name="He C.Y."/>
            <person name="Keren R."/>
            <person name="Whittaker M."/>
            <person name="Farag I.F."/>
            <person name="Doudna J."/>
            <person name="Cate J.H.D."/>
            <person name="Banfield J.F."/>
        </authorList>
    </citation>
    <scope>NUCLEOTIDE SEQUENCE</scope>
    <source>
        <strain evidence="7">NC_groundwater_1813_Pr3_B-0.1um_71_17</strain>
    </source>
</reference>
<evidence type="ECO:0000256" key="4">
    <source>
        <dbReference type="ARBA" id="ARBA00023136"/>
    </source>
</evidence>
<evidence type="ECO:0000256" key="5">
    <source>
        <dbReference type="SAM" id="Phobius"/>
    </source>
</evidence>
<evidence type="ECO:0000313" key="8">
    <source>
        <dbReference type="Proteomes" id="UP000696931"/>
    </source>
</evidence>